<dbReference type="Pfam" id="PF13432">
    <property type="entry name" value="TPR_16"/>
    <property type="match status" value="1"/>
</dbReference>
<dbReference type="NCBIfam" id="TIGR02098">
    <property type="entry name" value="MJ0042_CXXC"/>
    <property type="match status" value="1"/>
</dbReference>
<sequence>MDIRCEKCGTEYELEEDRLKPGGVSVKCTECGHIFRVRRQAITSVGFGGLDSGPTRVSESSFDDERTQVENRPKGERGEEDESRDTIPVPTLSPADAEKARRAMRMTPSSARSQRRSRERNWLVRLPGGTIEACRELATLHEWIVLGKVTRSSGISRTGKTWKRLGDIKELGALFDAAEDARRARRSGQPGQPVARPGDGIPREHIPDPASGPIPDSFSASGAVAQSDATRRSGPLVAPPESALPASSLLDGAFADDDDDELDDDGSEPLALRNRARDDDDGALMAFDEAGESVTTEGERPVLAEDAPARAPGAARAAAAVAPEPDDDDIDDADIDDTADAPDHDVDADAADAAADAAALDEDDMPKDTSNADSPTADAAAEGDANAAEPRQRPAWAARASADGPEGPRALDRAGLAKVAAEDGRTGPSGGLSRRSRVQDVAFGPGRVRALSESEDSEDGEGAAARDEERDQPSSGVGRWVVLVALLLMAASAGVVYMLVFRPTGETIEGVLVGGDAGLAELAGGADGGLDTVALADQLGAALARDTDAGLDAFARQLEALEAELGQSEELLVARARVRAARAQHLFDRAALADQADKNQQASTLQREADEMVLEALTLAQRALQKQRSNPEALVAMADVQRLQGRNARQIDSYLGEVGKDTEAHREARLVRAMALAQNKREREQAVKIFEALEAEGEEEGWGDLRPRTRLAMLAFISERYEAAEAHANAVLKREPAHEIARALLDRLEASAGVDTSDPMPVEEGPDDGDGDGDTGAGRDTTPSKPTTPTPTPSPTPTPPAKDPPSKPATYAELLAQAKSKAQAGQCGDAILLFERALDENPIGVEALNGTGSCHLSRREYSTARGKFRAVLGIASGNADAIWGMAESYRQQGNGGEAVQWYRRYLDAHPAGGRADEARRRVDELGGSGGGGSDDGADDDDAPAPSAPAPAPAPTPAPTPAPAPAPAPSPAPGGDGTAPGAAEQIP</sequence>
<feature type="region of interest" description="Disordered" evidence="2">
    <location>
        <begin position="751"/>
        <end position="808"/>
    </location>
</feature>
<dbReference type="KEGG" id="hoh:Hoch_1839"/>
<reference evidence="4 5" key="1">
    <citation type="journal article" date="2010" name="Stand. Genomic Sci.">
        <title>Complete genome sequence of Haliangium ochraceum type strain (SMP-2).</title>
        <authorList>
            <consortium name="US DOE Joint Genome Institute (JGI-PGF)"/>
            <person name="Ivanova N."/>
            <person name="Daum C."/>
            <person name="Lang E."/>
            <person name="Abt B."/>
            <person name="Kopitz M."/>
            <person name="Saunders E."/>
            <person name="Lapidus A."/>
            <person name="Lucas S."/>
            <person name="Glavina Del Rio T."/>
            <person name="Nolan M."/>
            <person name="Tice H."/>
            <person name="Copeland A."/>
            <person name="Cheng J.F."/>
            <person name="Chen F."/>
            <person name="Bruce D."/>
            <person name="Goodwin L."/>
            <person name="Pitluck S."/>
            <person name="Mavromatis K."/>
            <person name="Pati A."/>
            <person name="Mikhailova N."/>
            <person name="Chen A."/>
            <person name="Palaniappan K."/>
            <person name="Land M."/>
            <person name="Hauser L."/>
            <person name="Chang Y.J."/>
            <person name="Jeffries C.D."/>
            <person name="Detter J.C."/>
            <person name="Brettin T."/>
            <person name="Rohde M."/>
            <person name="Goker M."/>
            <person name="Bristow J."/>
            <person name="Markowitz V."/>
            <person name="Eisen J.A."/>
            <person name="Hugenholtz P."/>
            <person name="Kyrpides N.C."/>
            <person name="Klenk H.P."/>
        </authorList>
    </citation>
    <scope>NUCLEOTIDE SEQUENCE [LARGE SCALE GENOMIC DNA]</scope>
    <source>
        <strain evidence="5">DSM 14365 / CIP 107738 / JCM 11303 / AJ 13395 / SMP-2</strain>
    </source>
</reference>
<feature type="compositionally biased region" description="Acidic residues" evidence="2">
    <location>
        <begin position="764"/>
        <end position="773"/>
    </location>
</feature>
<feature type="compositionally biased region" description="Low complexity" evidence="2">
    <location>
        <begin position="377"/>
        <end position="389"/>
    </location>
</feature>
<protein>
    <submittedName>
        <fullName evidence="4">MJ0042 family finger-like protein</fullName>
    </submittedName>
</protein>
<dbReference type="PROSITE" id="PS50005">
    <property type="entry name" value="TPR"/>
    <property type="match status" value="1"/>
</dbReference>
<feature type="repeat" description="TPR" evidence="1">
    <location>
        <begin position="879"/>
        <end position="912"/>
    </location>
</feature>
<dbReference type="HOGENOM" id="CLU_302435_0_0_7"/>
<evidence type="ECO:0000313" key="4">
    <source>
        <dbReference type="EMBL" id="ACY14387.1"/>
    </source>
</evidence>
<feature type="region of interest" description="Disordered" evidence="2">
    <location>
        <begin position="46"/>
        <end position="118"/>
    </location>
</feature>
<dbReference type="OrthoDB" id="5506264at2"/>
<feature type="region of interest" description="Disordered" evidence="2">
    <location>
        <begin position="913"/>
        <end position="986"/>
    </location>
</feature>
<dbReference type="SUPFAM" id="SSF48452">
    <property type="entry name" value="TPR-like"/>
    <property type="match status" value="1"/>
</dbReference>
<evidence type="ECO:0000256" key="2">
    <source>
        <dbReference type="SAM" id="MobiDB-lite"/>
    </source>
</evidence>
<dbReference type="AlphaFoldDB" id="D0LY32"/>
<dbReference type="InterPro" id="IPR011990">
    <property type="entry name" value="TPR-like_helical_dom_sf"/>
</dbReference>
<dbReference type="InterPro" id="IPR019734">
    <property type="entry name" value="TPR_rpt"/>
</dbReference>
<dbReference type="SMART" id="SM00028">
    <property type="entry name" value="TPR"/>
    <property type="match status" value="4"/>
</dbReference>
<evidence type="ECO:0000259" key="3">
    <source>
        <dbReference type="Pfam" id="PF13717"/>
    </source>
</evidence>
<feature type="region of interest" description="Disordered" evidence="2">
    <location>
        <begin position="180"/>
        <end position="473"/>
    </location>
</feature>
<feature type="compositionally biased region" description="Basic and acidic residues" evidence="2">
    <location>
        <begin position="914"/>
        <end position="924"/>
    </location>
</feature>
<gene>
    <name evidence="4" type="ordered locus">Hoch_1839</name>
</gene>
<dbReference type="RefSeq" id="WP_012826995.1">
    <property type="nucleotide sequence ID" value="NC_013440.1"/>
</dbReference>
<accession>D0LY32</accession>
<feature type="compositionally biased region" description="Basic and acidic residues" evidence="2">
    <location>
        <begin position="63"/>
        <end position="77"/>
    </location>
</feature>
<dbReference type="InterPro" id="IPR011723">
    <property type="entry name" value="Znf/thioredoxin_put"/>
</dbReference>
<feature type="compositionally biased region" description="Acidic residues" evidence="2">
    <location>
        <begin position="324"/>
        <end position="340"/>
    </location>
</feature>
<keyword evidence="1" id="KW-0802">TPR repeat</keyword>
<feature type="compositionally biased region" description="Pro residues" evidence="2">
    <location>
        <begin position="786"/>
        <end position="807"/>
    </location>
</feature>
<feature type="compositionally biased region" description="Acidic residues" evidence="2">
    <location>
        <begin position="254"/>
        <end position="267"/>
    </location>
</feature>
<evidence type="ECO:0000313" key="5">
    <source>
        <dbReference type="Proteomes" id="UP000001880"/>
    </source>
</evidence>
<dbReference type="EMBL" id="CP001804">
    <property type="protein sequence ID" value="ACY14387.1"/>
    <property type="molecule type" value="Genomic_DNA"/>
</dbReference>
<dbReference type="Proteomes" id="UP000001880">
    <property type="component" value="Chromosome"/>
</dbReference>
<keyword evidence="5" id="KW-1185">Reference proteome</keyword>
<organism evidence="4 5">
    <name type="scientific">Haliangium ochraceum (strain DSM 14365 / JCM 11303 / SMP-2)</name>
    <dbReference type="NCBI Taxonomy" id="502025"/>
    <lineage>
        <taxon>Bacteria</taxon>
        <taxon>Pseudomonadati</taxon>
        <taxon>Myxococcota</taxon>
        <taxon>Polyangia</taxon>
        <taxon>Haliangiales</taxon>
        <taxon>Kofleriaceae</taxon>
        <taxon>Haliangium</taxon>
    </lineage>
</organism>
<proteinExistence type="predicted"/>
<feature type="compositionally biased region" description="Low complexity" evidence="2">
    <location>
        <begin position="304"/>
        <end position="323"/>
    </location>
</feature>
<dbReference type="Pfam" id="PF13717">
    <property type="entry name" value="Zn_ribbon_4"/>
    <property type="match status" value="1"/>
</dbReference>
<evidence type="ECO:0000256" key="1">
    <source>
        <dbReference type="PROSITE-ProRule" id="PRU00339"/>
    </source>
</evidence>
<feature type="compositionally biased region" description="Pro residues" evidence="2">
    <location>
        <begin position="945"/>
        <end position="971"/>
    </location>
</feature>
<dbReference type="Gene3D" id="1.25.40.10">
    <property type="entry name" value="Tetratricopeptide repeat domain"/>
    <property type="match status" value="2"/>
</dbReference>
<dbReference type="eggNOG" id="COG0457">
    <property type="taxonomic scope" value="Bacteria"/>
</dbReference>
<name>D0LY32_HALO1</name>
<dbReference type="STRING" id="502025.Hoch_1839"/>
<feature type="domain" description="Zinc finger/thioredoxin putative" evidence="3">
    <location>
        <begin position="1"/>
        <end position="36"/>
    </location>
</feature>